<proteinExistence type="predicted"/>
<reference evidence="2 3" key="1">
    <citation type="submission" date="2024-02" db="EMBL/GenBank/DDBJ databases">
        <title>Bacteria isolated from the canopy kelp, Nereocystis luetkeana.</title>
        <authorList>
            <person name="Pfister C.A."/>
            <person name="Younker I.T."/>
            <person name="Light S.H."/>
        </authorList>
    </citation>
    <scope>NUCLEOTIDE SEQUENCE [LARGE SCALE GENOMIC DNA]</scope>
    <source>
        <strain evidence="2 3">TI.1.05</strain>
    </source>
</reference>
<comment type="caution">
    <text evidence="2">The sequence shown here is derived from an EMBL/GenBank/DDBJ whole genome shotgun (WGS) entry which is preliminary data.</text>
</comment>
<dbReference type="SUPFAM" id="SSF51658">
    <property type="entry name" value="Xylose isomerase-like"/>
    <property type="match status" value="1"/>
</dbReference>
<name>A0ABU9GRK8_9GAMM</name>
<gene>
    <name evidence="2" type="ORF">V6256_10160</name>
</gene>
<dbReference type="Pfam" id="PF01261">
    <property type="entry name" value="AP_endonuc_2"/>
    <property type="match status" value="1"/>
</dbReference>
<feature type="domain" description="Xylose isomerase-like TIM barrel" evidence="1">
    <location>
        <begin position="26"/>
        <end position="186"/>
    </location>
</feature>
<dbReference type="Gene3D" id="3.20.20.150">
    <property type="entry name" value="Divalent-metal-dependent TIM barrel enzymes"/>
    <property type="match status" value="1"/>
</dbReference>
<dbReference type="RefSeq" id="WP_341598101.1">
    <property type="nucleotide sequence ID" value="NZ_JBAKAZ010000036.1"/>
</dbReference>
<dbReference type="EMBL" id="JBAKAZ010000036">
    <property type="protein sequence ID" value="MEL0629968.1"/>
    <property type="molecule type" value="Genomic_DNA"/>
</dbReference>
<accession>A0ABU9GRK8</accession>
<dbReference type="Proteomes" id="UP001369082">
    <property type="component" value="Unassembled WGS sequence"/>
</dbReference>
<organism evidence="2 3">
    <name type="scientific">Psychromonas aquatilis</name>
    <dbReference type="NCBI Taxonomy" id="2005072"/>
    <lineage>
        <taxon>Bacteria</taxon>
        <taxon>Pseudomonadati</taxon>
        <taxon>Pseudomonadota</taxon>
        <taxon>Gammaproteobacteria</taxon>
        <taxon>Alteromonadales</taxon>
        <taxon>Psychromonadaceae</taxon>
        <taxon>Psychromonas</taxon>
    </lineage>
</organism>
<evidence type="ECO:0000259" key="1">
    <source>
        <dbReference type="Pfam" id="PF01261"/>
    </source>
</evidence>
<protein>
    <submittedName>
        <fullName evidence="2">TIM barrel protein</fullName>
    </submittedName>
</protein>
<sequence>MKLNFHKSLWEVECANVSDLNHHLAVIQNEGYQGTELFLPFYNIDLDATLEAHASRGLDIITGIATDGKDLQAHVASLVKQVEYASLFSPKLINCHTGRDIFSLEDNLTLFKTALELEQQYGITITHETHRFRPTFSTFGTEQIIDALPELKLNLDISHWMVVHESDLTDQQERLDKLFKSVHHIHGRVGYEEGPQVTDPQQACWQEHLINHTQCWQKVIDNALARKQEAFTITPEFGPFPYAHRDPTTGDNLTNIWKANRFMKQHLSEKLIIPT</sequence>
<dbReference type="InterPro" id="IPR036237">
    <property type="entry name" value="Xyl_isomerase-like_sf"/>
</dbReference>
<evidence type="ECO:0000313" key="2">
    <source>
        <dbReference type="EMBL" id="MEL0629968.1"/>
    </source>
</evidence>
<evidence type="ECO:0000313" key="3">
    <source>
        <dbReference type="Proteomes" id="UP001369082"/>
    </source>
</evidence>
<dbReference type="InterPro" id="IPR013022">
    <property type="entry name" value="Xyl_isomerase-like_TIM-brl"/>
</dbReference>
<keyword evidence="3" id="KW-1185">Reference proteome</keyword>